<evidence type="ECO:0000259" key="6">
    <source>
        <dbReference type="Pfam" id="PF01258"/>
    </source>
</evidence>
<dbReference type="EMBL" id="FOXA01000011">
    <property type="protein sequence ID" value="SFP72780.1"/>
    <property type="molecule type" value="Genomic_DNA"/>
</dbReference>
<keyword evidence="1" id="KW-0479">Metal-binding</keyword>
<dbReference type="STRING" id="441119.SAMN04488047_111134"/>
<proteinExistence type="predicted"/>
<keyword evidence="3" id="KW-0862">Zinc</keyword>
<dbReference type="InterPro" id="IPR000962">
    <property type="entry name" value="Znf_DskA_TraR"/>
</dbReference>
<sequence>MTDLAKRKAQLLARLNELDVRLHDIEAELDAPHSSDWEESAIEREDDEVLERIGASGLGEVKAIRAALKRIEDGSYGICVRCGEDISDPRLDAVPATPVCRNCAA</sequence>
<dbReference type="InterPro" id="IPR037187">
    <property type="entry name" value="DnaK_N"/>
</dbReference>
<evidence type="ECO:0000256" key="4">
    <source>
        <dbReference type="PROSITE-ProRule" id="PRU00510"/>
    </source>
</evidence>
<dbReference type="GO" id="GO:0008270">
    <property type="term" value="F:zinc ion binding"/>
    <property type="evidence" value="ECO:0007669"/>
    <property type="project" value="UniProtKB-KW"/>
</dbReference>
<dbReference type="InterPro" id="IPR048487">
    <property type="entry name" value="DksA-like_N"/>
</dbReference>
<keyword evidence="2" id="KW-0863">Zinc-finger</keyword>
<evidence type="ECO:0000313" key="9">
    <source>
        <dbReference type="Proteomes" id="UP000199356"/>
    </source>
</evidence>
<dbReference type="Gene3D" id="1.20.120.910">
    <property type="entry name" value="DksA, coiled-coil domain"/>
    <property type="match status" value="1"/>
</dbReference>
<protein>
    <submittedName>
        <fullName evidence="8">Transcriptional regulator, TraR/DksA family</fullName>
    </submittedName>
</protein>
<dbReference type="PROSITE" id="PS51128">
    <property type="entry name" value="ZF_DKSA_2"/>
    <property type="match status" value="1"/>
</dbReference>
<feature type="zinc finger region" description="dksA C4-type" evidence="4">
    <location>
        <begin position="79"/>
        <end position="103"/>
    </location>
</feature>
<gene>
    <name evidence="8" type="ORF">SAMN04488047_111134</name>
</gene>
<feature type="domain" description="Zinc finger DksA/TraR C4-type" evidence="6">
    <location>
        <begin position="74"/>
        <end position="104"/>
    </location>
</feature>
<dbReference type="RefSeq" id="WP_093423172.1">
    <property type="nucleotide sequence ID" value="NZ_FOXA01000011.1"/>
</dbReference>
<dbReference type="SUPFAM" id="SSF57716">
    <property type="entry name" value="Glucocorticoid receptor-like (DNA-binding domain)"/>
    <property type="match status" value="1"/>
</dbReference>
<evidence type="ECO:0000256" key="1">
    <source>
        <dbReference type="ARBA" id="ARBA00022723"/>
    </source>
</evidence>
<feature type="domain" description="DnaK suppressor protein-like N-terminal" evidence="7">
    <location>
        <begin position="9"/>
        <end position="71"/>
    </location>
</feature>
<dbReference type="Proteomes" id="UP000199356">
    <property type="component" value="Unassembled WGS sequence"/>
</dbReference>
<reference evidence="8 9" key="1">
    <citation type="submission" date="2016-10" db="EMBL/GenBank/DDBJ databases">
        <authorList>
            <person name="de Groot N.N."/>
        </authorList>
    </citation>
    <scope>NUCLEOTIDE SEQUENCE [LARGE SCALE GENOMIC DNA]</scope>
    <source>
        <strain evidence="8 9">DSM 19547</strain>
    </source>
</reference>
<name>A0A1I5SPU2_9RHOB</name>
<feature type="coiled-coil region" evidence="5">
    <location>
        <begin position="1"/>
        <end position="28"/>
    </location>
</feature>
<dbReference type="Pfam" id="PF01258">
    <property type="entry name" value="zf-dskA_traR"/>
    <property type="match status" value="1"/>
</dbReference>
<evidence type="ECO:0000256" key="3">
    <source>
        <dbReference type="ARBA" id="ARBA00022833"/>
    </source>
</evidence>
<dbReference type="SUPFAM" id="SSF109635">
    <property type="entry name" value="DnaK suppressor protein DksA, alpha-hairpin domain"/>
    <property type="match status" value="1"/>
</dbReference>
<dbReference type="AlphaFoldDB" id="A0A1I5SPU2"/>
<evidence type="ECO:0000313" key="8">
    <source>
        <dbReference type="EMBL" id="SFP72780.1"/>
    </source>
</evidence>
<dbReference type="PANTHER" id="PTHR33823:SF4">
    <property type="entry name" value="GENERAL STRESS PROTEIN 16O"/>
    <property type="match status" value="1"/>
</dbReference>
<dbReference type="OrthoDB" id="1121111at2"/>
<organism evidence="8 9">
    <name type="scientific">Tranquillimonas alkanivorans</name>
    <dbReference type="NCBI Taxonomy" id="441119"/>
    <lineage>
        <taxon>Bacteria</taxon>
        <taxon>Pseudomonadati</taxon>
        <taxon>Pseudomonadota</taxon>
        <taxon>Alphaproteobacteria</taxon>
        <taxon>Rhodobacterales</taxon>
        <taxon>Roseobacteraceae</taxon>
        <taxon>Tranquillimonas</taxon>
    </lineage>
</organism>
<dbReference type="PANTHER" id="PTHR33823">
    <property type="entry name" value="RNA POLYMERASE-BINDING TRANSCRIPTION FACTOR DKSA-RELATED"/>
    <property type="match status" value="1"/>
</dbReference>
<evidence type="ECO:0000259" key="7">
    <source>
        <dbReference type="Pfam" id="PF21173"/>
    </source>
</evidence>
<dbReference type="Pfam" id="PF21173">
    <property type="entry name" value="DksA-like_N"/>
    <property type="match status" value="1"/>
</dbReference>
<keyword evidence="9" id="KW-1185">Reference proteome</keyword>
<keyword evidence="5" id="KW-0175">Coiled coil</keyword>
<accession>A0A1I5SPU2</accession>
<evidence type="ECO:0000256" key="5">
    <source>
        <dbReference type="SAM" id="Coils"/>
    </source>
</evidence>
<evidence type="ECO:0000256" key="2">
    <source>
        <dbReference type="ARBA" id="ARBA00022771"/>
    </source>
</evidence>